<evidence type="ECO:0000256" key="1">
    <source>
        <dbReference type="SAM" id="Phobius"/>
    </source>
</evidence>
<accession>A0ABW4JQ50</accession>
<reference evidence="3" key="1">
    <citation type="journal article" date="2019" name="Int. J. Syst. Evol. Microbiol.">
        <title>The Global Catalogue of Microorganisms (GCM) 10K type strain sequencing project: providing services to taxonomists for standard genome sequencing and annotation.</title>
        <authorList>
            <consortium name="The Broad Institute Genomics Platform"/>
            <consortium name="The Broad Institute Genome Sequencing Center for Infectious Disease"/>
            <person name="Wu L."/>
            <person name="Ma J."/>
        </authorList>
    </citation>
    <scope>NUCLEOTIDE SEQUENCE [LARGE SCALE GENOMIC DNA]</scope>
    <source>
        <strain evidence="3">CGMCC 1.12286</strain>
    </source>
</reference>
<name>A0ABW4JQ50_9BACL</name>
<keyword evidence="1" id="KW-0472">Membrane</keyword>
<comment type="caution">
    <text evidence="2">The sequence shown here is derived from an EMBL/GenBank/DDBJ whole genome shotgun (WGS) entry which is preliminary data.</text>
</comment>
<dbReference type="RefSeq" id="WP_377946143.1">
    <property type="nucleotide sequence ID" value="NZ_JBHUCX010000101.1"/>
</dbReference>
<gene>
    <name evidence="2" type="ORF">ACFSB2_26050</name>
</gene>
<dbReference type="Proteomes" id="UP001597079">
    <property type="component" value="Unassembled WGS sequence"/>
</dbReference>
<keyword evidence="1" id="KW-0812">Transmembrane</keyword>
<keyword evidence="3" id="KW-1185">Reference proteome</keyword>
<evidence type="ECO:0000313" key="3">
    <source>
        <dbReference type="Proteomes" id="UP001597079"/>
    </source>
</evidence>
<proteinExistence type="predicted"/>
<organism evidence="2 3">
    <name type="scientific">Alicyclobacillus fodiniaquatilis</name>
    <dbReference type="NCBI Taxonomy" id="1661150"/>
    <lineage>
        <taxon>Bacteria</taxon>
        <taxon>Bacillati</taxon>
        <taxon>Bacillota</taxon>
        <taxon>Bacilli</taxon>
        <taxon>Bacillales</taxon>
        <taxon>Alicyclobacillaceae</taxon>
        <taxon>Alicyclobacillus</taxon>
    </lineage>
</organism>
<dbReference type="EMBL" id="JBHUCX010000101">
    <property type="protein sequence ID" value="MFD1678136.1"/>
    <property type="molecule type" value="Genomic_DNA"/>
</dbReference>
<sequence length="93" mass="11018">MLHLLLQFVFWAISVIIIGVMCFAAYSYYKNNQKLNNDYFVLLKQLQENPNNAEIRSRVFESGRRYYKNRQTGIDLSIEWDIKNHVAESNTPN</sequence>
<protein>
    <submittedName>
        <fullName evidence="2">Uncharacterized protein</fullName>
    </submittedName>
</protein>
<keyword evidence="1" id="KW-1133">Transmembrane helix</keyword>
<evidence type="ECO:0000313" key="2">
    <source>
        <dbReference type="EMBL" id="MFD1678136.1"/>
    </source>
</evidence>
<feature type="transmembrane region" description="Helical" evidence="1">
    <location>
        <begin position="6"/>
        <end position="29"/>
    </location>
</feature>